<reference evidence="1 2" key="1">
    <citation type="submission" date="2015-02" db="EMBL/GenBank/DDBJ databases">
        <title>Draft genome sequences of ten Microbacterium spp. with emphasis on heavy metal contaminated environments.</title>
        <authorList>
            <person name="Corretto E."/>
        </authorList>
    </citation>
    <scope>NUCLEOTIDE SEQUENCE [LARGE SCALE GENOMIC DNA]</scope>
    <source>
        <strain evidence="1 2">DSM 12510</strain>
    </source>
</reference>
<gene>
    <name evidence="1" type="ORF">RS81_01252</name>
</gene>
<dbReference type="PATRIC" id="fig|92835.4.peg.1268"/>
<evidence type="ECO:0000313" key="1">
    <source>
        <dbReference type="EMBL" id="KJL42094.1"/>
    </source>
</evidence>
<keyword evidence="2" id="KW-1185">Reference proteome</keyword>
<dbReference type="EMBL" id="JYIZ01000042">
    <property type="protein sequence ID" value="KJL42094.1"/>
    <property type="molecule type" value="Genomic_DNA"/>
</dbReference>
<proteinExistence type="predicted"/>
<evidence type="ECO:0008006" key="3">
    <source>
        <dbReference type="Google" id="ProtNLM"/>
    </source>
</evidence>
<dbReference type="OrthoDB" id="4470938at2"/>
<dbReference type="RefSeq" id="WP_045275204.1">
    <property type="nucleotide sequence ID" value="NZ_BAAAUP010000004.1"/>
</dbReference>
<dbReference type="AlphaFoldDB" id="A0A0M2HD04"/>
<evidence type="ECO:0000313" key="2">
    <source>
        <dbReference type="Proteomes" id="UP000033956"/>
    </source>
</evidence>
<organism evidence="1 2">
    <name type="scientific">Microbacterium terrae</name>
    <dbReference type="NCBI Taxonomy" id="69369"/>
    <lineage>
        <taxon>Bacteria</taxon>
        <taxon>Bacillati</taxon>
        <taxon>Actinomycetota</taxon>
        <taxon>Actinomycetes</taxon>
        <taxon>Micrococcales</taxon>
        <taxon>Microbacteriaceae</taxon>
        <taxon>Microbacterium</taxon>
    </lineage>
</organism>
<protein>
    <recommendedName>
        <fullName evidence="3">DUF2867 domain-containing protein</fullName>
    </recommendedName>
</protein>
<accession>A0A0M2HD04</accession>
<comment type="caution">
    <text evidence="1">The sequence shown here is derived from an EMBL/GenBank/DDBJ whole genome shotgun (WGS) entry which is preliminary data.</text>
</comment>
<dbReference type="Proteomes" id="UP000033956">
    <property type="component" value="Unassembled WGS sequence"/>
</dbReference>
<name>A0A0M2HD04_9MICO</name>
<sequence length="149" mass="16254">MAQPMLWSLALEDIADPDYTQVWLDVLPAHATADPAAWARNLFSTAALPRWVASAVAVATLGRRAGHCTTFDVRRVQSGEALVGIDARRVDVRFGIGVDEEHALIRVVSAMRFKGGGSRLWTLPARLGLAVLMRGMIARARRHLSGVTR</sequence>